<dbReference type="InterPro" id="IPR025889">
    <property type="entry name" value="GSP17M-like_dom"/>
</dbReference>
<proteinExistence type="predicted"/>
<dbReference type="Proteomes" id="UP001275315">
    <property type="component" value="Unassembled WGS sequence"/>
</dbReference>
<feature type="domain" description="General stress protein 17M-like" evidence="1">
    <location>
        <begin position="3"/>
        <end position="99"/>
    </location>
</feature>
<protein>
    <submittedName>
        <fullName evidence="2">General stress protein</fullName>
    </submittedName>
</protein>
<evidence type="ECO:0000313" key="2">
    <source>
        <dbReference type="EMBL" id="MDY0407502.1"/>
    </source>
</evidence>
<dbReference type="RefSeq" id="WP_320378313.1">
    <property type="nucleotide sequence ID" value="NZ_JAWDIQ010000001.1"/>
</dbReference>
<comment type="caution">
    <text evidence="2">The sequence shown here is derived from an EMBL/GenBank/DDBJ whole genome shotgun (WGS) entry which is preliminary data.</text>
</comment>
<keyword evidence="3" id="KW-1185">Reference proteome</keyword>
<dbReference type="EMBL" id="JAWDIQ010000001">
    <property type="protein sequence ID" value="MDY0407502.1"/>
    <property type="molecule type" value="Genomic_DNA"/>
</dbReference>
<dbReference type="Pfam" id="PF11181">
    <property type="entry name" value="YflT"/>
    <property type="match status" value="1"/>
</dbReference>
<organism evidence="2 3">
    <name type="scientific">Paracerasibacillus soli</name>
    <dbReference type="NCBI Taxonomy" id="480284"/>
    <lineage>
        <taxon>Bacteria</taxon>
        <taxon>Bacillati</taxon>
        <taxon>Bacillota</taxon>
        <taxon>Bacilli</taxon>
        <taxon>Bacillales</taxon>
        <taxon>Bacillaceae</taxon>
        <taxon>Paracerasibacillus</taxon>
    </lineage>
</organism>
<gene>
    <name evidence="2" type="ORF">RWD45_01205</name>
</gene>
<accession>A0ABU5CNS6</accession>
<reference evidence="2 3" key="1">
    <citation type="submission" date="2023-10" db="EMBL/GenBank/DDBJ databases">
        <title>Virgibacillus soli CC-YMP-6 genome.</title>
        <authorList>
            <person name="Miliotis G."/>
            <person name="Sengupta P."/>
            <person name="Hameed A."/>
            <person name="Chuvochina M."/>
            <person name="Mcdonagh F."/>
            <person name="Simpson A.C."/>
            <person name="Singh N.K."/>
            <person name="Rekha P.D."/>
            <person name="Raman K."/>
            <person name="Hugenholtz P."/>
            <person name="Venkateswaran K."/>
        </authorList>
    </citation>
    <scope>NUCLEOTIDE SEQUENCE [LARGE SCALE GENOMIC DNA]</scope>
    <source>
        <strain evidence="2 3">CC-YMP-6</strain>
    </source>
</reference>
<name>A0ABU5CNS6_9BACI</name>
<evidence type="ECO:0000259" key="1">
    <source>
        <dbReference type="Pfam" id="PF11181"/>
    </source>
</evidence>
<sequence length="116" mass="13385">MKPFIKEYANDEQLQKDVEKLANHGVLKEDIYILAHDNDRTNRLIENTGANKIGYQEMEFGEAVQAVFRKKGDELRTKMTEMGLSQTEAEIYEEDLDTGKVLLMVTNQKDLAEIYL</sequence>
<evidence type="ECO:0000313" key="3">
    <source>
        <dbReference type="Proteomes" id="UP001275315"/>
    </source>
</evidence>